<feature type="domain" description="Amidohydrolase 3" evidence="1">
    <location>
        <begin position="88"/>
        <end position="577"/>
    </location>
</feature>
<dbReference type="RefSeq" id="WP_321544141.1">
    <property type="nucleotide sequence ID" value="NZ_JAXIVS010000001.1"/>
</dbReference>
<keyword evidence="3" id="KW-1185">Reference proteome</keyword>
<protein>
    <submittedName>
        <fullName evidence="2">Amidohydrolase</fullName>
        <ecNumber evidence="2">3.5.-.-</ecNumber>
    </submittedName>
</protein>
<dbReference type="PANTHER" id="PTHR22642">
    <property type="entry name" value="IMIDAZOLONEPROPIONASE"/>
    <property type="match status" value="1"/>
</dbReference>
<organism evidence="2 3">
    <name type="scientific">Hyalangium rubrum</name>
    <dbReference type="NCBI Taxonomy" id="3103134"/>
    <lineage>
        <taxon>Bacteria</taxon>
        <taxon>Pseudomonadati</taxon>
        <taxon>Myxococcota</taxon>
        <taxon>Myxococcia</taxon>
        <taxon>Myxococcales</taxon>
        <taxon>Cystobacterineae</taxon>
        <taxon>Archangiaceae</taxon>
        <taxon>Hyalangium</taxon>
    </lineage>
</organism>
<dbReference type="InterPro" id="IPR033932">
    <property type="entry name" value="YtcJ-like"/>
</dbReference>
<proteinExistence type="predicted"/>
<dbReference type="CDD" id="cd01300">
    <property type="entry name" value="YtcJ_like"/>
    <property type="match status" value="1"/>
</dbReference>
<dbReference type="InterPro" id="IPR032466">
    <property type="entry name" value="Metal_Hydrolase"/>
</dbReference>
<accession>A0ABU5GWF8</accession>
<keyword evidence="2" id="KW-0378">Hydrolase</keyword>
<dbReference type="PROSITE" id="PS51257">
    <property type="entry name" value="PROKAR_LIPOPROTEIN"/>
    <property type="match status" value="1"/>
</dbReference>
<evidence type="ECO:0000313" key="2">
    <source>
        <dbReference type="EMBL" id="MDY7225431.1"/>
    </source>
</evidence>
<reference evidence="2 3" key="1">
    <citation type="submission" date="2023-12" db="EMBL/GenBank/DDBJ databases">
        <title>the genome sequence of Hyalangium sp. s54d21.</title>
        <authorList>
            <person name="Zhang X."/>
        </authorList>
    </citation>
    <scope>NUCLEOTIDE SEQUENCE [LARGE SCALE GENOMIC DNA]</scope>
    <source>
        <strain evidence="3">s54d21</strain>
    </source>
</reference>
<evidence type="ECO:0000259" key="1">
    <source>
        <dbReference type="Pfam" id="PF07969"/>
    </source>
</evidence>
<dbReference type="Gene3D" id="3.20.20.140">
    <property type="entry name" value="Metal-dependent hydrolases"/>
    <property type="match status" value="1"/>
</dbReference>
<dbReference type="Gene3D" id="2.30.40.10">
    <property type="entry name" value="Urease, subunit C, domain 1"/>
    <property type="match status" value="1"/>
</dbReference>
<gene>
    <name evidence="2" type="ORF">SYV04_03520</name>
</gene>
<dbReference type="EC" id="3.5.-.-" evidence="2"/>
<dbReference type="Gene3D" id="3.10.310.70">
    <property type="match status" value="1"/>
</dbReference>
<dbReference type="SUPFAM" id="SSF51556">
    <property type="entry name" value="Metallo-dependent hydrolases"/>
    <property type="match status" value="1"/>
</dbReference>
<dbReference type="Pfam" id="PF07969">
    <property type="entry name" value="Amidohydro_3"/>
    <property type="match status" value="1"/>
</dbReference>
<name>A0ABU5GWF8_9BACT</name>
<dbReference type="InterPro" id="IPR013108">
    <property type="entry name" value="Amidohydro_3"/>
</dbReference>
<comment type="caution">
    <text evidence="2">The sequence shown here is derived from an EMBL/GenBank/DDBJ whole genome shotgun (WGS) entry which is preliminary data.</text>
</comment>
<dbReference type="InterPro" id="IPR011059">
    <property type="entry name" value="Metal-dep_hydrolase_composite"/>
</dbReference>
<dbReference type="EMBL" id="JAXIVS010000001">
    <property type="protein sequence ID" value="MDY7225431.1"/>
    <property type="molecule type" value="Genomic_DNA"/>
</dbReference>
<evidence type="ECO:0000313" key="3">
    <source>
        <dbReference type="Proteomes" id="UP001291309"/>
    </source>
</evidence>
<dbReference type="Proteomes" id="UP001291309">
    <property type="component" value="Unassembled WGS sequence"/>
</dbReference>
<dbReference type="GO" id="GO:0016787">
    <property type="term" value="F:hydrolase activity"/>
    <property type="evidence" value="ECO:0007669"/>
    <property type="project" value="UniProtKB-KW"/>
</dbReference>
<sequence>MRSLKTLLSRTSHRLGVLAITASLFGACSHTASTTRGETHADLILHHGKVVTLDAENRIASAIAIRDGNVLAVGSDAEVERYRTGETQVIDLGGRTVIPGLNDSHIHVIRGGLNYNLELRWEGVPSLAKALELVRLQADRTPAGQWVRVVGGWSEFQFAERRLPTVAELNAAAPKTPVFVLYLYGKALLNQEALRVLGITKDTPNPPGGVIERDAQGNPTGMLVAKPDAFILYSTLGRLPKLSPEEQVNSTRQFMRELNRLGVTSTIDAGGGGQNFPDDYAVGTELAKRGELTLRIAYYLFAQKRGQELQDYQRWSTMTRPGTNADLLRPNGYEMEGAGENVLWEAADFENFLEPRPDLQAGMEPKLEEILSLFAEKGWPFRIHATYDESISRILDVIERVKEKRGLENLRFIIDHAETISERNLARVAKLGGGIAVQDRMAFQGEHFITRYGKEAASHTPPVKRMLELGIPVGLGTDATRVSSYNLWLSLHWLVSGKTLGGTALNAPEARLDRVTALRLATVGSAWFSGEEKLKGTLEPGRYADLAVLSGDYLSVPEDDIKSLESVLTVVGGKVVFAAGDFAPLGPAAAPAQPAWSPVSLPRN</sequence>
<dbReference type="SUPFAM" id="SSF51338">
    <property type="entry name" value="Composite domain of metallo-dependent hydrolases"/>
    <property type="match status" value="1"/>
</dbReference>
<dbReference type="PANTHER" id="PTHR22642:SF21">
    <property type="entry name" value="PERIPLASMIC PROTEIN"/>
    <property type="match status" value="1"/>
</dbReference>